<name>A0A1H3BII3_9BACL</name>
<dbReference type="Pfam" id="PF02350">
    <property type="entry name" value="Epimerase_2"/>
    <property type="match status" value="1"/>
</dbReference>
<reference evidence="6 7" key="1">
    <citation type="submission" date="2016-10" db="EMBL/GenBank/DDBJ databases">
        <authorList>
            <person name="de Groot N.N."/>
        </authorList>
    </citation>
    <scope>NUCLEOTIDE SEQUENCE [LARGE SCALE GENOMIC DNA]</scope>
    <source>
        <strain evidence="6 7">DSM 45610</strain>
    </source>
</reference>
<dbReference type="InterPro" id="IPR003331">
    <property type="entry name" value="UDP_GlcNAc_Epimerase_2_dom"/>
</dbReference>
<dbReference type="EMBL" id="FNNQ01000017">
    <property type="protein sequence ID" value="SDX41770.1"/>
    <property type="molecule type" value="Genomic_DNA"/>
</dbReference>
<proteinExistence type="inferred from homology"/>
<dbReference type="PANTHER" id="PTHR43174:SF2">
    <property type="entry name" value="UDP-N-ACETYLGLUCOSAMINE 2-EPIMERASE"/>
    <property type="match status" value="1"/>
</dbReference>
<keyword evidence="1 4" id="KW-0413">Isomerase</keyword>
<dbReference type="AlphaFoldDB" id="A0A1H3BII3"/>
<evidence type="ECO:0000313" key="6">
    <source>
        <dbReference type="EMBL" id="SDX41770.1"/>
    </source>
</evidence>
<dbReference type="InterPro" id="IPR029767">
    <property type="entry name" value="WecB-like"/>
</dbReference>
<gene>
    <name evidence="6" type="ORF">SAMN05444487_11715</name>
</gene>
<dbReference type="OrthoDB" id="9803238at2"/>
<dbReference type="GO" id="GO:0008761">
    <property type="term" value="F:UDP-N-acetylglucosamine 2-epimerase activity"/>
    <property type="evidence" value="ECO:0007669"/>
    <property type="project" value="UniProtKB-EC"/>
</dbReference>
<dbReference type="SUPFAM" id="SSF53756">
    <property type="entry name" value="UDP-Glycosyltransferase/glycogen phosphorylase"/>
    <property type="match status" value="1"/>
</dbReference>
<evidence type="ECO:0000256" key="3">
    <source>
        <dbReference type="ARBA" id="ARBA00038858"/>
    </source>
</evidence>
<dbReference type="STRING" id="1048340.SAMN05444487_11715"/>
<dbReference type="CDD" id="cd03786">
    <property type="entry name" value="GTB_UDP-GlcNAc_2-Epimerase"/>
    <property type="match status" value="1"/>
</dbReference>
<feature type="domain" description="UDP-N-acetylglucosamine 2-epimerase" evidence="5">
    <location>
        <begin position="26"/>
        <end position="361"/>
    </location>
</feature>
<evidence type="ECO:0000259" key="5">
    <source>
        <dbReference type="Pfam" id="PF02350"/>
    </source>
</evidence>
<organism evidence="6 7">
    <name type="scientific">Marininema mesophilum</name>
    <dbReference type="NCBI Taxonomy" id="1048340"/>
    <lineage>
        <taxon>Bacteria</taxon>
        <taxon>Bacillati</taxon>
        <taxon>Bacillota</taxon>
        <taxon>Bacilli</taxon>
        <taxon>Bacillales</taxon>
        <taxon>Thermoactinomycetaceae</taxon>
        <taxon>Marininema</taxon>
    </lineage>
</organism>
<evidence type="ECO:0000256" key="2">
    <source>
        <dbReference type="ARBA" id="ARBA00038209"/>
    </source>
</evidence>
<keyword evidence="7" id="KW-1185">Reference proteome</keyword>
<dbReference type="Proteomes" id="UP000198534">
    <property type="component" value="Unassembled WGS sequence"/>
</dbReference>
<accession>A0A1H3BII3</accession>
<comment type="similarity">
    <text evidence="2 4">Belongs to the UDP-N-acetylglucosamine 2-epimerase family.</text>
</comment>
<evidence type="ECO:0000256" key="4">
    <source>
        <dbReference type="RuleBase" id="RU003513"/>
    </source>
</evidence>
<dbReference type="RefSeq" id="WP_091742415.1">
    <property type="nucleotide sequence ID" value="NZ_FNNQ01000017.1"/>
</dbReference>
<dbReference type="Gene3D" id="3.40.50.2000">
    <property type="entry name" value="Glycogen Phosphorylase B"/>
    <property type="match status" value="2"/>
</dbReference>
<evidence type="ECO:0000313" key="7">
    <source>
        <dbReference type="Proteomes" id="UP000198534"/>
    </source>
</evidence>
<evidence type="ECO:0000256" key="1">
    <source>
        <dbReference type="ARBA" id="ARBA00023235"/>
    </source>
</evidence>
<dbReference type="PANTHER" id="PTHR43174">
    <property type="entry name" value="UDP-N-ACETYLGLUCOSAMINE 2-EPIMERASE"/>
    <property type="match status" value="1"/>
</dbReference>
<dbReference type="NCBIfam" id="TIGR00236">
    <property type="entry name" value="wecB"/>
    <property type="match status" value="1"/>
</dbReference>
<dbReference type="EC" id="5.1.3.14" evidence="3"/>
<sequence length="380" mass="42819">MKSLKILAVFGTRPEAIKMAPVIHRLYHESNIEVKVCVTGQHREMVSSVLEVFGICTDFNLDVMAEQQSLDDIAARILERLPGIMEQVQPHMTIVQGDTTSAFIAGLVSFHQRVPVGHIEAGLRTTHSEIPFPEEMNRRLLGRLSSLHFSPTLRSARNLIREGVDVTCIHVTGNTIVDAMRWIKHQPSDLTMKRYLKGSPYILITSHRREHWGEPMQSVFRGVLKLVKLLPNGRIVFPTHPNPALKEAARRAFEGRPEVVLMDPMPVVDFHFLAANASLIVSDSGGIQEEVPSFNVPLLITRMETERPEVIEGGWGVLTGCDEDRIFSEGRRLLNEDKRAWEGRKNPFGDGRASDRIVAAIWKYFNRSSVNNRDLIITKG</sequence>
<protein>
    <recommendedName>
        <fullName evidence="3">UDP-N-acetylglucosamine 2-epimerase (non-hydrolyzing)</fullName>
        <ecNumber evidence="3">5.1.3.14</ecNumber>
    </recommendedName>
</protein>